<keyword evidence="2" id="KW-0812">Transmembrane</keyword>
<dbReference type="AlphaFoldDB" id="A0A2P2Q5N3"/>
<proteinExistence type="predicted"/>
<accession>A0A2P2Q5N3</accession>
<reference evidence="3" key="1">
    <citation type="submission" date="2018-02" db="EMBL/GenBank/DDBJ databases">
        <title>Rhizophora mucronata_Transcriptome.</title>
        <authorList>
            <person name="Meera S.P."/>
            <person name="Sreeshan A."/>
            <person name="Augustine A."/>
        </authorList>
    </citation>
    <scope>NUCLEOTIDE SEQUENCE</scope>
    <source>
        <tissue evidence="3">Leaf</tissue>
    </source>
</reference>
<organism evidence="3">
    <name type="scientific">Rhizophora mucronata</name>
    <name type="common">Asiatic mangrove</name>
    <dbReference type="NCBI Taxonomy" id="61149"/>
    <lineage>
        <taxon>Eukaryota</taxon>
        <taxon>Viridiplantae</taxon>
        <taxon>Streptophyta</taxon>
        <taxon>Embryophyta</taxon>
        <taxon>Tracheophyta</taxon>
        <taxon>Spermatophyta</taxon>
        <taxon>Magnoliopsida</taxon>
        <taxon>eudicotyledons</taxon>
        <taxon>Gunneridae</taxon>
        <taxon>Pentapetalae</taxon>
        <taxon>rosids</taxon>
        <taxon>fabids</taxon>
        <taxon>Malpighiales</taxon>
        <taxon>Rhizophoraceae</taxon>
        <taxon>Rhizophora</taxon>
    </lineage>
</organism>
<protein>
    <submittedName>
        <fullName evidence="3">Acc synthase</fullName>
    </submittedName>
</protein>
<evidence type="ECO:0000313" key="3">
    <source>
        <dbReference type="EMBL" id="MBX62297.1"/>
    </source>
</evidence>
<sequence length="238" mass="26035">MTRTWLFWSRTPEPDDSHSKRTSTSSGGGDGWTAIRIIVPLQGVAQGRGGIFLGSAIPCALFYFLQLYLKQNRKNHPDDSNSQNSARSESETELSGLPRSPSRSVVSPTSPRRPASLSGRANAIVRSGDTAYDVGLRRAEEDPYDASGNPNGIIQLGLPENKLKLDLVKEWLVENGREAILVGGGDGLSISGFASYKPGGDRIMELKVVIFFFFVIFLSLLLKISSSKSPWLEYKLKS</sequence>
<feature type="transmembrane region" description="Helical" evidence="2">
    <location>
        <begin position="206"/>
        <end position="224"/>
    </location>
</feature>
<evidence type="ECO:0000256" key="2">
    <source>
        <dbReference type="SAM" id="Phobius"/>
    </source>
</evidence>
<dbReference type="Gene3D" id="3.90.1150.10">
    <property type="entry name" value="Aspartate Aminotransferase, domain 1"/>
    <property type="match status" value="1"/>
</dbReference>
<feature type="region of interest" description="Disordered" evidence="1">
    <location>
        <begin position="8"/>
        <end position="28"/>
    </location>
</feature>
<name>A0A2P2Q5N3_RHIMU</name>
<feature type="compositionally biased region" description="Low complexity" evidence="1">
    <location>
        <begin position="98"/>
        <end position="114"/>
    </location>
</feature>
<keyword evidence="2" id="KW-1133">Transmembrane helix</keyword>
<evidence type="ECO:0000256" key="1">
    <source>
        <dbReference type="SAM" id="MobiDB-lite"/>
    </source>
</evidence>
<feature type="transmembrane region" description="Helical" evidence="2">
    <location>
        <begin position="50"/>
        <end position="69"/>
    </location>
</feature>
<feature type="region of interest" description="Disordered" evidence="1">
    <location>
        <begin position="74"/>
        <end position="120"/>
    </location>
</feature>
<dbReference type="EMBL" id="GGEC01081813">
    <property type="protein sequence ID" value="MBX62297.1"/>
    <property type="molecule type" value="Transcribed_RNA"/>
</dbReference>
<keyword evidence="2" id="KW-0472">Membrane</keyword>
<dbReference type="InterPro" id="IPR015422">
    <property type="entry name" value="PyrdxlP-dep_Trfase_small"/>
</dbReference>